<dbReference type="InterPro" id="IPR007024">
    <property type="entry name" value="BLUF_domain"/>
</dbReference>
<dbReference type="RefSeq" id="WP_046141303.1">
    <property type="nucleotide sequence ID" value="NZ_LAJG01000005.1"/>
</dbReference>
<organism evidence="2 3">
    <name type="scientific">Devosia soli</name>
    <dbReference type="NCBI Taxonomy" id="361041"/>
    <lineage>
        <taxon>Bacteria</taxon>
        <taxon>Pseudomonadati</taxon>
        <taxon>Pseudomonadota</taxon>
        <taxon>Alphaproteobacteria</taxon>
        <taxon>Hyphomicrobiales</taxon>
        <taxon>Devosiaceae</taxon>
        <taxon>Devosia</taxon>
    </lineage>
</organism>
<dbReference type="InterPro" id="IPR036046">
    <property type="entry name" value="Acylphosphatase-like_dom_sf"/>
</dbReference>
<dbReference type="SMART" id="SM01034">
    <property type="entry name" value="BLUF"/>
    <property type="match status" value="1"/>
</dbReference>
<evidence type="ECO:0000313" key="3">
    <source>
        <dbReference type="Proteomes" id="UP000033514"/>
    </source>
</evidence>
<protein>
    <submittedName>
        <fullName evidence="2">Blue light sensor protein</fullName>
    </submittedName>
</protein>
<dbReference type="Pfam" id="PF04940">
    <property type="entry name" value="BLUF"/>
    <property type="match status" value="1"/>
</dbReference>
<dbReference type="PATRIC" id="fig|361041.3.peg.3761"/>
<dbReference type="STRING" id="361041.VW35_01880"/>
<dbReference type="Proteomes" id="UP000033514">
    <property type="component" value="Unassembled WGS sequence"/>
</dbReference>
<dbReference type="GO" id="GO:0009882">
    <property type="term" value="F:blue light photoreceptor activity"/>
    <property type="evidence" value="ECO:0007669"/>
    <property type="project" value="InterPro"/>
</dbReference>
<proteinExistence type="predicted"/>
<dbReference type="OrthoDB" id="196105at2"/>
<dbReference type="Gene3D" id="3.30.70.100">
    <property type="match status" value="1"/>
</dbReference>
<gene>
    <name evidence="2" type="ORF">VW35_01880</name>
</gene>
<dbReference type="EMBL" id="LAJG01000005">
    <property type="protein sequence ID" value="KKB80954.1"/>
    <property type="molecule type" value="Genomic_DNA"/>
</dbReference>
<evidence type="ECO:0000259" key="1">
    <source>
        <dbReference type="PROSITE" id="PS50925"/>
    </source>
</evidence>
<comment type="caution">
    <text evidence="2">The sequence shown here is derived from an EMBL/GenBank/DDBJ whole genome shotgun (WGS) entry which is preliminary data.</text>
</comment>
<feature type="domain" description="BLUF" evidence="1">
    <location>
        <begin position="5"/>
        <end position="100"/>
    </location>
</feature>
<accession>A0A0F5LFG1</accession>
<name>A0A0F5LFG1_9HYPH</name>
<dbReference type="GO" id="GO:0071949">
    <property type="term" value="F:FAD binding"/>
    <property type="evidence" value="ECO:0007669"/>
    <property type="project" value="InterPro"/>
</dbReference>
<reference evidence="2 3" key="1">
    <citation type="submission" date="2015-03" db="EMBL/GenBank/DDBJ databases">
        <authorList>
            <person name="Hassan Y.I."/>
            <person name="Lepp D."/>
            <person name="Zhou T."/>
        </authorList>
    </citation>
    <scope>NUCLEOTIDE SEQUENCE [LARGE SCALE GENOMIC DNA]</scope>
    <source>
        <strain evidence="2 3">GH2-10</strain>
    </source>
</reference>
<keyword evidence="3" id="KW-1185">Reference proteome</keyword>
<sequence length="147" mass="15744">MPDALYQLVYYSRNHIAGDQAAFTANVENILAASRRNNVRDGITGALLFNNGCFAQVLEGPLGVVEAAFERIQQDERHGEVSLLALSPIETRSFPNWAMGYVGSSAAQAASFSAIGQGSGFDLSLLGSEEIHRILRDLAVEEESAAA</sequence>
<evidence type="ECO:0000313" key="2">
    <source>
        <dbReference type="EMBL" id="KKB80954.1"/>
    </source>
</evidence>
<dbReference type="PROSITE" id="PS50925">
    <property type="entry name" value="BLUF"/>
    <property type="match status" value="1"/>
</dbReference>
<dbReference type="SUPFAM" id="SSF54975">
    <property type="entry name" value="Acylphosphatase/BLUF domain-like"/>
    <property type="match status" value="1"/>
</dbReference>
<dbReference type="AlphaFoldDB" id="A0A0F5LFG1"/>